<dbReference type="Pfam" id="PF10248">
    <property type="entry name" value="Mlf1IP"/>
    <property type="match status" value="1"/>
</dbReference>
<accession>A0AAW1SYS5</accession>
<feature type="compositionally biased region" description="Polar residues" evidence="5">
    <location>
        <begin position="89"/>
        <end position="104"/>
    </location>
</feature>
<feature type="compositionally biased region" description="Polar residues" evidence="5">
    <location>
        <begin position="219"/>
        <end position="233"/>
    </location>
</feature>
<dbReference type="GO" id="GO:0005737">
    <property type="term" value="C:cytoplasm"/>
    <property type="evidence" value="ECO:0007669"/>
    <property type="project" value="UniProtKB-SubCell"/>
</dbReference>
<comment type="similarity">
    <text evidence="2">Belongs to the MLF family.</text>
</comment>
<gene>
    <name evidence="6" type="ORF">WJX84_005500</name>
</gene>
<feature type="region of interest" description="Disordered" evidence="5">
    <location>
        <begin position="251"/>
        <end position="275"/>
    </location>
</feature>
<dbReference type="EMBL" id="JALJOV010000708">
    <property type="protein sequence ID" value="KAK9861742.1"/>
    <property type="molecule type" value="Genomic_DNA"/>
</dbReference>
<dbReference type="AlphaFoldDB" id="A0AAW1SYS5"/>
<dbReference type="PANTHER" id="PTHR13105">
    <property type="entry name" value="MYELOID LEUKEMIA FACTOR"/>
    <property type="match status" value="1"/>
</dbReference>
<evidence type="ECO:0000313" key="6">
    <source>
        <dbReference type="EMBL" id="KAK9861742.1"/>
    </source>
</evidence>
<organism evidence="6 7">
    <name type="scientific">Apatococcus fuscideae</name>
    <dbReference type="NCBI Taxonomy" id="2026836"/>
    <lineage>
        <taxon>Eukaryota</taxon>
        <taxon>Viridiplantae</taxon>
        <taxon>Chlorophyta</taxon>
        <taxon>core chlorophytes</taxon>
        <taxon>Trebouxiophyceae</taxon>
        <taxon>Chlorellales</taxon>
        <taxon>Chlorellaceae</taxon>
        <taxon>Apatococcus</taxon>
    </lineage>
</organism>
<keyword evidence="7" id="KW-1185">Reference proteome</keyword>
<feature type="region of interest" description="Disordered" evidence="5">
    <location>
        <begin position="33"/>
        <end position="135"/>
    </location>
</feature>
<comment type="caution">
    <text evidence="6">The sequence shown here is derived from an EMBL/GenBank/DDBJ whole genome shotgun (WGS) entry which is preliminary data.</text>
</comment>
<reference evidence="6 7" key="1">
    <citation type="journal article" date="2024" name="Nat. Commun.">
        <title>Phylogenomics reveals the evolutionary origins of lichenization in chlorophyte algae.</title>
        <authorList>
            <person name="Puginier C."/>
            <person name="Libourel C."/>
            <person name="Otte J."/>
            <person name="Skaloud P."/>
            <person name="Haon M."/>
            <person name="Grisel S."/>
            <person name="Petersen M."/>
            <person name="Berrin J.G."/>
            <person name="Delaux P.M."/>
            <person name="Dal Grande F."/>
            <person name="Keller J."/>
        </authorList>
    </citation>
    <scope>NUCLEOTIDE SEQUENCE [LARGE SCALE GENOMIC DNA]</scope>
    <source>
        <strain evidence="6 7">SAG 2523</strain>
    </source>
</reference>
<name>A0AAW1SYS5_9CHLO</name>
<evidence type="ECO:0000256" key="1">
    <source>
        <dbReference type="ARBA" id="ARBA00004496"/>
    </source>
</evidence>
<evidence type="ECO:0000256" key="3">
    <source>
        <dbReference type="ARBA" id="ARBA00022490"/>
    </source>
</evidence>
<evidence type="ECO:0000256" key="2">
    <source>
        <dbReference type="ARBA" id="ARBA00008332"/>
    </source>
</evidence>
<proteinExistence type="inferred from homology"/>
<dbReference type="Proteomes" id="UP001485043">
    <property type="component" value="Unassembled WGS sequence"/>
</dbReference>
<evidence type="ECO:0000256" key="4">
    <source>
        <dbReference type="ARBA" id="ARBA00022553"/>
    </source>
</evidence>
<keyword evidence="3" id="KW-0963">Cytoplasm</keyword>
<comment type="subcellular location">
    <subcellularLocation>
        <location evidence="1">Cytoplasm</location>
    </subcellularLocation>
</comment>
<feature type="region of interest" description="Disordered" evidence="5">
    <location>
        <begin position="166"/>
        <end position="233"/>
    </location>
</feature>
<evidence type="ECO:0000256" key="5">
    <source>
        <dbReference type="SAM" id="MobiDB-lite"/>
    </source>
</evidence>
<evidence type="ECO:0000313" key="7">
    <source>
        <dbReference type="Proteomes" id="UP001485043"/>
    </source>
</evidence>
<sequence>MFDDPFFAQMHRESFGGLDSMFRAEFPADPFARQPAYCQAPPSRPAQSVTIEEVEDHDDLPARLSKPLVEEPDEGNNSRSASGRRHSRPQTYQREPINSRTYQNAPGLARASYGGQRQHHQPAPAYARPAQEAHQSRYIAAAGHSQPAANYGQNMVSYSSSFSYSSYGGPGGNSFSRTQSSSVGPGGVAEYSESYSDGRRQESSSQHSRFIGNRGRTVQRAQSSNGQATSQDILHNLQNGRAADGFEQDWAGRSQGMLGPHSYSHAWQALPGRRQ</sequence>
<dbReference type="InterPro" id="IPR019376">
    <property type="entry name" value="Myeloid_leukemia_factor"/>
</dbReference>
<protein>
    <submittedName>
        <fullName evidence="6">Uncharacterized protein</fullName>
    </submittedName>
</protein>
<keyword evidence="4" id="KW-0597">Phosphoprotein</keyword>